<feature type="compositionally biased region" description="Polar residues" evidence="1">
    <location>
        <begin position="66"/>
        <end position="76"/>
    </location>
</feature>
<protein>
    <submittedName>
        <fullName evidence="3">Uncharacterized protein</fullName>
    </submittedName>
</protein>
<proteinExistence type="predicted"/>
<dbReference type="Proteomes" id="UP000324748">
    <property type="component" value="Unassembled WGS sequence"/>
</dbReference>
<keyword evidence="4" id="KW-1185">Reference proteome</keyword>
<evidence type="ECO:0000313" key="3">
    <source>
        <dbReference type="EMBL" id="KAA1124061.1"/>
    </source>
</evidence>
<accession>A0A5B0RE15</accession>
<evidence type="ECO:0000313" key="2">
    <source>
        <dbReference type="EMBL" id="KAA1083008.1"/>
    </source>
</evidence>
<sequence>MNLGSSNIPNALHQKKVKVRVHNRLKQHEKKSFAPIRTLGLRGYYYPEDRCRVGGASAVEAKSSPVPANQNVKGFD</sequence>
<organism evidence="3 5">
    <name type="scientific">Puccinia graminis f. sp. tritici</name>
    <dbReference type="NCBI Taxonomy" id="56615"/>
    <lineage>
        <taxon>Eukaryota</taxon>
        <taxon>Fungi</taxon>
        <taxon>Dikarya</taxon>
        <taxon>Basidiomycota</taxon>
        <taxon>Pucciniomycotina</taxon>
        <taxon>Pucciniomycetes</taxon>
        <taxon>Pucciniales</taxon>
        <taxon>Pucciniaceae</taxon>
        <taxon>Puccinia</taxon>
    </lineage>
</organism>
<dbReference type="AlphaFoldDB" id="A0A5B0RE15"/>
<comment type="caution">
    <text evidence="3">The sequence shown here is derived from an EMBL/GenBank/DDBJ whole genome shotgun (WGS) entry which is preliminary data.</text>
</comment>
<dbReference type="EMBL" id="VSWC01000119">
    <property type="protein sequence ID" value="KAA1083008.1"/>
    <property type="molecule type" value="Genomic_DNA"/>
</dbReference>
<dbReference type="Proteomes" id="UP000325313">
    <property type="component" value="Unassembled WGS sequence"/>
</dbReference>
<evidence type="ECO:0000313" key="5">
    <source>
        <dbReference type="Proteomes" id="UP000325313"/>
    </source>
</evidence>
<dbReference type="EMBL" id="VDEP01000205">
    <property type="protein sequence ID" value="KAA1124061.1"/>
    <property type="molecule type" value="Genomic_DNA"/>
</dbReference>
<feature type="region of interest" description="Disordered" evidence="1">
    <location>
        <begin position="57"/>
        <end position="76"/>
    </location>
</feature>
<evidence type="ECO:0000313" key="4">
    <source>
        <dbReference type="Proteomes" id="UP000324748"/>
    </source>
</evidence>
<name>A0A5B0RE15_PUCGR</name>
<gene>
    <name evidence="2" type="ORF">PGT21_022716</name>
    <name evidence="3" type="ORF">PGTUg99_024509</name>
</gene>
<evidence type="ECO:0000256" key="1">
    <source>
        <dbReference type="SAM" id="MobiDB-lite"/>
    </source>
</evidence>
<reference evidence="4 5" key="1">
    <citation type="submission" date="2019-05" db="EMBL/GenBank/DDBJ databases">
        <title>Emergence of the Ug99 lineage of the wheat stem rust pathogen through somatic hybridization.</title>
        <authorList>
            <person name="Li F."/>
            <person name="Upadhyaya N.M."/>
            <person name="Sperschneider J."/>
            <person name="Matny O."/>
            <person name="Nguyen-Phuc H."/>
            <person name="Mago R."/>
            <person name="Raley C."/>
            <person name="Miller M.E."/>
            <person name="Silverstein K.A.T."/>
            <person name="Henningsen E."/>
            <person name="Hirsch C.D."/>
            <person name="Visser B."/>
            <person name="Pretorius Z.A."/>
            <person name="Steffenson B.J."/>
            <person name="Schwessinger B."/>
            <person name="Dodds P.N."/>
            <person name="Figueroa M."/>
        </authorList>
    </citation>
    <scope>NUCLEOTIDE SEQUENCE [LARGE SCALE GENOMIC DNA]</scope>
    <source>
        <strain evidence="2">21-0</strain>
        <strain evidence="3 5">Ug99</strain>
    </source>
</reference>